<feature type="region of interest" description="Disordered" evidence="1">
    <location>
        <begin position="15"/>
        <end position="49"/>
    </location>
</feature>
<sequence length="49" mass="5078">MCSSSKIHAYSLKSPSLICGSGEPSGPSGSREPGELREPGLVSEVRMVS</sequence>
<dbReference type="AlphaFoldDB" id="A0A1I9G553"/>
<dbReference type="EMBL" id="LN856773">
    <property type="protein sequence ID" value="CDQ05027.1"/>
    <property type="molecule type" value="Genomic_DNA"/>
</dbReference>
<feature type="compositionally biased region" description="Low complexity" evidence="1">
    <location>
        <begin position="20"/>
        <end position="31"/>
    </location>
</feature>
<gene>
    <name evidence="2" type="primary">Bm8908</name>
    <name evidence="2" type="ORF">BM_Bm8908</name>
</gene>
<evidence type="ECO:0000256" key="1">
    <source>
        <dbReference type="SAM" id="MobiDB-lite"/>
    </source>
</evidence>
<accession>A0A1I9G553</accession>
<reference evidence="2" key="1">
    <citation type="journal article" date="2007" name="Science">
        <title>Draft genome of the filarial nematode parasite Brugia malayi.</title>
        <authorList>
            <person name="Ghedin E."/>
            <person name="Wang S."/>
            <person name="Spiro D."/>
            <person name="Caler E."/>
            <person name="Zhao Q."/>
            <person name="Crabtree J."/>
            <person name="Allen J.E."/>
            <person name="Delcher A.L."/>
            <person name="Guiliano D.B."/>
            <person name="Miranda-Saavedra D."/>
            <person name="Angiuoli S.V."/>
            <person name="Creasy T."/>
            <person name="Amedeo P."/>
            <person name="Haas B."/>
            <person name="El-Sayed N.M."/>
            <person name="Wortman J.R."/>
            <person name="Feldblyum T."/>
            <person name="Tallon L."/>
            <person name="Schatz M."/>
            <person name="Shumway M."/>
            <person name="Koo H."/>
            <person name="Salzberg S.L."/>
            <person name="Schobel S."/>
            <person name="Pertea M."/>
            <person name="Pop M."/>
            <person name="White O."/>
            <person name="Barton G.J."/>
            <person name="Carlow C.K."/>
            <person name="Crawford M.J."/>
            <person name="Daub J."/>
            <person name="Dimmic M.W."/>
            <person name="Estes C.F."/>
            <person name="Foster J.M."/>
            <person name="Ganatra M."/>
            <person name="Gregory W.F."/>
            <person name="Johnson N.M."/>
            <person name="Jin J."/>
            <person name="Komuniecki R."/>
            <person name="Korf I."/>
            <person name="Kumar S."/>
            <person name="Laney S."/>
            <person name="Li B.W."/>
            <person name="Li W."/>
            <person name="Lindblom T.H."/>
            <person name="Lustigman S."/>
            <person name="Ma D."/>
            <person name="Maina C.V."/>
            <person name="Martin D.M."/>
            <person name="McCarter J.P."/>
            <person name="McReynolds L."/>
            <person name="Mitreva M."/>
            <person name="Nutman T.B."/>
            <person name="Parkinson J."/>
            <person name="Peregrin-Alvarez J.M."/>
            <person name="Poole C."/>
            <person name="Ren Q."/>
            <person name="Saunders L."/>
            <person name="Sluder A.E."/>
            <person name="Smith K."/>
            <person name="Stanke M."/>
            <person name="Unnasch T.R."/>
            <person name="Ware J."/>
            <person name="Wei A.D."/>
            <person name="Weil G."/>
            <person name="Williams D.J."/>
            <person name="Zhang Y."/>
            <person name="Williams S.A."/>
            <person name="Fraser-Liggett C."/>
            <person name="Slatko B."/>
            <person name="Blaxter M.L."/>
            <person name="Scott A.L."/>
        </authorList>
    </citation>
    <scope>NUCLEOTIDE SEQUENCE</scope>
    <source>
        <strain evidence="2">FR3</strain>
    </source>
</reference>
<name>A0A1I9G553_BRUMA</name>
<evidence type="ECO:0000313" key="2">
    <source>
        <dbReference type="EMBL" id="CDQ05027.1"/>
    </source>
</evidence>
<proteinExistence type="predicted"/>
<organism evidence="2">
    <name type="scientific">Brugia malayi</name>
    <name type="common">Filarial nematode worm</name>
    <dbReference type="NCBI Taxonomy" id="6279"/>
    <lineage>
        <taxon>Eukaryota</taxon>
        <taxon>Metazoa</taxon>
        <taxon>Ecdysozoa</taxon>
        <taxon>Nematoda</taxon>
        <taxon>Chromadorea</taxon>
        <taxon>Rhabditida</taxon>
        <taxon>Spirurina</taxon>
        <taxon>Spiruromorpha</taxon>
        <taxon>Filarioidea</taxon>
        <taxon>Onchocercidae</taxon>
        <taxon>Brugia</taxon>
    </lineage>
</organism>
<protein>
    <submittedName>
        <fullName evidence="2">Bm8908</fullName>
    </submittedName>
</protein>
<reference evidence="2" key="2">
    <citation type="submission" date="2012-12" db="EMBL/GenBank/DDBJ databases">
        <authorList>
            <consortium name="WormBase Consortium"/>
            <person name="Ghedin E."/>
            <person name="Paulini M."/>
        </authorList>
    </citation>
    <scope>NUCLEOTIDE SEQUENCE</scope>
    <source>
        <strain evidence="2">FR3</strain>
    </source>
</reference>